<gene>
    <name evidence="1" type="ORF">DealDRAFT_0081</name>
</gene>
<dbReference type="InterPro" id="IPR013325">
    <property type="entry name" value="RNA_pol_sigma_r2"/>
</dbReference>
<evidence type="ECO:0000313" key="1">
    <source>
        <dbReference type="EMBL" id="EEG78807.1"/>
    </source>
</evidence>
<protein>
    <submittedName>
        <fullName evidence="1">Uncharacterized protein</fullName>
    </submittedName>
</protein>
<dbReference type="SUPFAM" id="SSF88946">
    <property type="entry name" value="Sigma2 domain of RNA polymerase sigma factors"/>
    <property type="match status" value="1"/>
</dbReference>
<dbReference type="GO" id="GO:0006352">
    <property type="term" value="P:DNA-templated transcription initiation"/>
    <property type="evidence" value="ECO:0007669"/>
    <property type="project" value="InterPro"/>
</dbReference>
<evidence type="ECO:0000313" key="2">
    <source>
        <dbReference type="Proteomes" id="UP000006443"/>
    </source>
</evidence>
<organism evidence="1 2">
    <name type="scientific">Dethiobacter alkaliphilus AHT 1</name>
    <dbReference type="NCBI Taxonomy" id="555088"/>
    <lineage>
        <taxon>Bacteria</taxon>
        <taxon>Bacillati</taxon>
        <taxon>Bacillota</taxon>
        <taxon>Dethiobacteria</taxon>
        <taxon>Dethiobacterales</taxon>
        <taxon>Dethiobacteraceae</taxon>
        <taxon>Dethiobacter</taxon>
    </lineage>
</organism>
<dbReference type="EMBL" id="ACJM01000001">
    <property type="protein sequence ID" value="EEG78807.1"/>
    <property type="molecule type" value="Genomic_DNA"/>
</dbReference>
<dbReference type="RefSeq" id="WP_008513792.1">
    <property type="nucleotide sequence ID" value="NZ_ACJM01000001.1"/>
</dbReference>
<dbReference type="Proteomes" id="UP000006443">
    <property type="component" value="Unassembled WGS sequence"/>
</dbReference>
<proteinExistence type="predicted"/>
<keyword evidence="2" id="KW-1185">Reference proteome</keyword>
<accession>C0GC72</accession>
<dbReference type="OrthoDB" id="9785675at2"/>
<comment type="caution">
    <text evidence="1">The sequence shown here is derived from an EMBL/GenBank/DDBJ whole genome shotgun (WGS) entry which is preliminary data.</text>
</comment>
<name>C0GC72_DETAL</name>
<dbReference type="GO" id="GO:0003700">
    <property type="term" value="F:DNA-binding transcription factor activity"/>
    <property type="evidence" value="ECO:0007669"/>
    <property type="project" value="InterPro"/>
</dbReference>
<sequence>MSNYERMLFEQNYNHVKKLMVIYCCNTQQAEDFTQEAFYRACDVLPPPVRGGGFLGRIS</sequence>
<dbReference type="AlphaFoldDB" id="C0GC72"/>
<reference evidence="1 2" key="1">
    <citation type="submission" date="2009-02" db="EMBL/GenBank/DDBJ databases">
        <title>Sequencing of the draft genome and assembly of Dethiobacter alkaliphilus AHT 1.</title>
        <authorList>
            <consortium name="US DOE Joint Genome Institute (JGI-PGF)"/>
            <person name="Lucas S."/>
            <person name="Copeland A."/>
            <person name="Lapidus A."/>
            <person name="Glavina del Rio T."/>
            <person name="Dalin E."/>
            <person name="Tice H."/>
            <person name="Bruce D."/>
            <person name="Goodwin L."/>
            <person name="Pitluck S."/>
            <person name="Larimer F."/>
            <person name="Land M.L."/>
            <person name="Hauser L."/>
            <person name="Muyzer G."/>
        </authorList>
    </citation>
    <scope>NUCLEOTIDE SEQUENCE [LARGE SCALE GENOMIC DNA]</scope>
    <source>
        <strain evidence="1 2">AHT 1</strain>
    </source>
</reference>